<evidence type="ECO:0000313" key="3">
    <source>
        <dbReference type="Proteomes" id="UP000184609"/>
    </source>
</evidence>
<reference evidence="3" key="1">
    <citation type="submission" date="2016-12" db="EMBL/GenBank/DDBJ databases">
        <authorList>
            <person name="Varghese N."/>
            <person name="Submissions S."/>
        </authorList>
    </citation>
    <scope>NUCLEOTIDE SEQUENCE [LARGE SCALE GENOMIC DNA]</scope>
    <source>
        <strain evidence="3">DSM 25035</strain>
    </source>
</reference>
<name>A0A1M7ZDA7_9BACT</name>
<evidence type="ECO:0000256" key="1">
    <source>
        <dbReference type="SAM" id="SignalP"/>
    </source>
</evidence>
<dbReference type="AlphaFoldDB" id="A0A1M7ZDA7"/>
<feature type="signal peptide" evidence="1">
    <location>
        <begin position="1"/>
        <end position="20"/>
    </location>
</feature>
<proteinExistence type="predicted"/>
<keyword evidence="1" id="KW-0732">Signal</keyword>
<dbReference type="Proteomes" id="UP000184609">
    <property type="component" value="Unassembled WGS sequence"/>
</dbReference>
<organism evidence="2 3">
    <name type="scientific">Algoriphagus zhangzhouensis</name>
    <dbReference type="NCBI Taxonomy" id="1073327"/>
    <lineage>
        <taxon>Bacteria</taxon>
        <taxon>Pseudomonadati</taxon>
        <taxon>Bacteroidota</taxon>
        <taxon>Cytophagia</taxon>
        <taxon>Cytophagales</taxon>
        <taxon>Cyclobacteriaceae</taxon>
        <taxon>Algoriphagus</taxon>
    </lineage>
</organism>
<dbReference type="EMBL" id="FRXN01000003">
    <property type="protein sequence ID" value="SHO62867.1"/>
    <property type="molecule type" value="Genomic_DNA"/>
</dbReference>
<keyword evidence="3" id="KW-1185">Reference proteome</keyword>
<protein>
    <submittedName>
        <fullName evidence="2">Uncharacterized protein</fullName>
    </submittedName>
</protein>
<dbReference type="STRING" id="1073327.SAMN04488108_2367"/>
<accession>A0A1M7ZDA7</accession>
<sequence length="58" mass="6085">MKKKIITFVAIVAVSMILPACSNMHMTGGVGLNFHGGPYGMSVSPSINVGMYGGGIRW</sequence>
<feature type="chain" id="PRO_5013223899" evidence="1">
    <location>
        <begin position="21"/>
        <end position="58"/>
    </location>
</feature>
<dbReference type="RefSeq" id="WP_166669828.1">
    <property type="nucleotide sequence ID" value="NZ_FRXN01000003.1"/>
</dbReference>
<gene>
    <name evidence="2" type="ORF">SAMN04488108_2367</name>
</gene>
<evidence type="ECO:0000313" key="2">
    <source>
        <dbReference type="EMBL" id="SHO62867.1"/>
    </source>
</evidence>